<organism evidence="3 4">
    <name type="scientific">Moorena producens PAL-8-15-08-1</name>
    <dbReference type="NCBI Taxonomy" id="1458985"/>
    <lineage>
        <taxon>Bacteria</taxon>
        <taxon>Bacillati</taxon>
        <taxon>Cyanobacteriota</taxon>
        <taxon>Cyanophyceae</taxon>
        <taxon>Coleofasciculales</taxon>
        <taxon>Coleofasciculaceae</taxon>
        <taxon>Moorena</taxon>
    </lineage>
</organism>
<dbReference type="InterPro" id="IPR007138">
    <property type="entry name" value="ABM_dom"/>
</dbReference>
<keyword evidence="1" id="KW-1133">Transmembrane helix</keyword>
<keyword evidence="3" id="KW-0560">Oxidoreductase</keyword>
<sequence>MDTSNFLDNQLDNQQVTAVISHFVRKGREQGYEEWLKGISADARKFEGHCGLTILRPQPGTRSDYVIILRFDSYHHLQHWMNSEVRKHWIERAEPLTQKVENVQILTGLDYLVSLPGQTPLKPPPRYKTAILVWMGVYFCSILLGVVVMPHLRVLPFMLRQAIMVAITVGLLTYLVMPFLTKIFAKWLHS</sequence>
<proteinExistence type="predicted"/>
<dbReference type="PANTHER" id="PTHR40057">
    <property type="entry name" value="SLR1162 PROTEIN"/>
    <property type="match status" value="1"/>
</dbReference>
<dbReference type="STRING" id="1458985.BJP34_03255"/>
<dbReference type="AlphaFoldDB" id="A0A1D8TME9"/>
<evidence type="ECO:0000313" key="3">
    <source>
        <dbReference type="EMBL" id="AOW98595.1"/>
    </source>
</evidence>
<dbReference type="GO" id="GO:0004497">
    <property type="term" value="F:monooxygenase activity"/>
    <property type="evidence" value="ECO:0007669"/>
    <property type="project" value="UniProtKB-KW"/>
</dbReference>
<evidence type="ECO:0000256" key="1">
    <source>
        <dbReference type="SAM" id="Phobius"/>
    </source>
</evidence>
<protein>
    <submittedName>
        <fullName evidence="3">Antibiotic biosynthesis monooxygenase</fullName>
    </submittedName>
</protein>
<dbReference type="Gene3D" id="3.30.70.100">
    <property type="match status" value="1"/>
</dbReference>
<dbReference type="InterPro" id="IPR011008">
    <property type="entry name" value="Dimeric_a/b-barrel"/>
</dbReference>
<dbReference type="RefSeq" id="WP_070391102.1">
    <property type="nucleotide sequence ID" value="NZ_CP017599.1"/>
</dbReference>
<keyword evidence="1" id="KW-0812">Transmembrane</keyword>
<evidence type="ECO:0000313" key="4">
    <source>
        <dbReference type="Proteomes" id="UP000177870"/>
    </source>
</evidence>
<feature type="transmembrane region" description="Helical" evidence="1">
    <location>
        <begin position="158"/>
        <end position="180"/>
    </location>
</feature>
<keyword evidence="3" id="KW-0503">Monooxygenase</keyword>
<feature type="domain" description="ABM" evidence="2">
    <location>
        <begin position="16"/>
        <end position="91"/>
    </location>
</feature>
<keyword evidence="1" id="KW-0472">Membrane</keyword>
<dbReference type="OrthoDB" id="1494254at2"/>
<dbReference type="EMBL" id="CP017599">
    <property type="protein sequence ID" value="AOW98595.1"/>
    <property type="molecule type" value="Genomic_DNA"/>
</dbReference>
<dbReference type="Proteomes" id="UP000177870">
    <property type="component" value="Chromosome"/>
</dbReference>
<dbReference type="KEGG" id="mpro:BJP34_03255"/>
<name>A0A1D8TME9_9CYAN</name>
<dbReference type="Pfam" id="PF03992">
    <property type="entry name" value="ABM"/>
    <property type="match status" value="1"/>
</dbReference>
<dbReference type="PANTHER" id="PTHR40057:SF1">
    <property type="entry name" value="SLR1162 PROTEIN"/>
    <property type="match status" value="1"/>
</dbReference>
<dbReference type="SUPFAM" id="SSF54909">
    <property type="entry name" value="Dimeric alpha+beta barrel"/>
    <property type="match status" value="1"/>
</dbReference>
<dbReference type="InterPro" id="IPR038762">
    <property type="entry name" value="ABM_predict"/>
</dbReference>
<reference evidence="4" key="1">
    <citation type="submission" date="2016-10" db="EMBL/GenBank/DDBJ databases">
        <title>Comparative genomics uncovers the prolific and rare metabolic potential of the cyanobacterial genus Moorea.</title>
        <authorList>
            <person name="Leao T."/>
            <person name="Castelao G."/>
            <person name="Korobeynikov A."/>
            <person name="Monroe E.A."/>
            <person name="Podell S."/>
            <person name="Glukhov E."/>
            <person name="Allen E."/>
            <person name="Gerwick W.H."/>
            <person name="Gerwick L."/>
        </authorList>
    </citation>
    <scope>NUCLEOTIDE SEQUENCE [LARGE SCALE GENOMIC DNA]</scope>
    <source>
        <strain evidence="4">PAL-8-15-08-1</strain>
    </source>
</reference>
<evidence type="ECO:0000259" key="2">
    <source>
        <dbReference type="Pfam" id="PF03992"/>
    </source>
</evidence>
<gene>
    <name evidence="3" type="ORF">BJP34_03255</name>
</gene>
<feature type="transmembrane region" description="Helical" evidence="1">
    <location>
        <begin position="131"/>
        <end position="152"/>
    </location>
</feature>
<accession>A0A1D8TME9</accession>